<keyword evidence="3" id="KW-1185">Reference proteome</keyword>
<accession>A0A5C4SUV3</accession>
<dbReference type="Proteomes" id="UP000307943">
    <property type="component" value="Unassembled WGS sequence"/>
</dbReference>
<evidence type="ECO:0000313" key="2">
    <source>
        <dbReference type="EMBL" id="TNJ53971.1"/>
    </source>
</evidence>
<keyword evidence="1" id="KW-0472">Membrane</keyword>
<proteinExistence type="predicted"/>
<comment type="caution">
    <text evidence="2">The sequence shown here is derived from an EMBL/GenBank/DDBJ whole genome shotgun (WGS) entry which is preliminary data.</text>
</comment>
<gene>
    <name evidence="2" type="ORF">FE784_40160</name>
</gene>
<dbReference type="RefSeq" id="WP_139607913.1">
    <property type="nucleotide sequence ID" value="NZ_VDCQ01000132.1"/>
</dbReference>
<dbReference type="AlphaFoldDB" id="A0A5C4SUV3"/>
<evidence type="ECO:0000313" key="3">
    <source>
        <dbReference type="Proteomes" id="UP000307943"/>
    </source>
</evidence>
<reference evidence="2 3" key="1">
    <citation type="submission" date="2019-05" db="EMBL/GenBank/DDBJ databases">
        <title>We sequenced the genome of Paenibacillus hemerocallicola KCTC 33185 for further insight into its adaptation and study the phylogeny of Paenibacillus.</title>
        <authorList>
            <person name="Narsing Rao M.P."/>
        </authorList>
    </citation>
    <scope>NUCLEOTIDE SEQUENCE [LARGE SCALE GENOMIC DNA]</scope>
    <source>
        <strain evidence="2 3">KCTC 33185</strain>
    </source>
</reference>
<keyword evidence="1" id="KW-1133">Transmembrane helix</keyword>
<dbReference type="EMBL" id="VDCQ01000132">
    <property type="protein sequence ID" value="TNJ53971.1"/>
    <property type="molecule type" value="Genomic_DNA"/>
</dbReference>
<protein>
    <submittedName>
        <fullName evidence="2">Uncharacterized protein</fullName>
    </submittedName>
</protein>
<feature type="transmembrane region" description="Helical" evidence="1">
    <location>
        <begin position="24"/>
        <end position="45"/>
    </location>
</feature>
<organism evidence="2 3">
    <name type="scientific">Paenibacillus hemerocallicola</name>
    <dbReference type="NCBI Taxonomy" id="1172614"/>
    <lineage>
        <taxon>Bacteria</taxon>
        <taxon>Bacillati</taxon>
        <taxon>Bacillota</taxon>
        <taxon>Bacilli</taxon>
        <taxon>Bacillales</taxon>
        <taxon>Paenibacillaceae</taxon>
        <taxon>Paenibacillus</taxon>
    </lineage>
</organism>
<name>A0A5C4SUV3_9BACL</name>
<sequence length="315" mass="37060">MLSMFKAIIPTKKQFKKWSMPGKVTYISFIIGIISLILGIIPYIITTNNVDREELVKQLETSDGANDLRTLEATLQKVKDNSSLQDVYLYYKGRLAMKSAEIPKDNPGKYLLQIDTGSDYYIRAQKGLAWYYSTVYSGEEYENKLKEITNKIESNNMIDPFYFFLKYMVTNKTYSNIEKEYNRFVNYYKDTYNFNESYFIEPKNVPYRTYYILPMKEIQSLNFFFNSVLLEFAEKENLTTEKIQAFARLKKIEKNTDYILLDEGFTLLNINYKDKEQLKNELIDLKLNTTYDEFVGEKVSTGQVPITIYSAELKK</sequence>
<evidence type="ECO:0000256" key="1">
    <source>
        <dbReference type="SAM" id="Phobius"/>
    </source>
</evidence>
<keyword evidence="1" id="KW-0812">Transmembrane</keyword>